<protein>
    <submittedName>
        <fullName evidence="1">Uncharacterized protein</fullName>
    </submittedName>
</protein>
<evidence type="ECO:0000313" key="1">
    <source>
        <dbReference type="EMBL" id="SVA98808.1"/>
    </source>
</evidence>
<name>A0A382AB73_9ZZZZ</name>
<reference evidence="1" key="1">
    <citation type="submission" date="2018-05" db="EMBL/GenBank/DDBJ databases">
        <authorList>
            <person name="Lanie J.A."/>
            <person name="Ng W.-L."/>
            <person name="Kazmierczak K.M."/>
            <person name="Andrzejewski T.M."/>
            <person name="Davidsen T.M."/>
            <person name="Wayne K.J."/>
            <person name="Tettelin H."/>
            <person name="Glass J.I."/>
            <person name="Rusch D."/>
            <person name="Podicherti R."/>
            <person name="Tsui H.-C.T."/>
            <person name="Winkler M.E."/>
        </authorList>
    </citation>
    <scope>NUCLEOTIDE SEQUENCE</scope>
</reference>
<sequence length="72" mass="8054">MNMGIVSKGAKCNVSGCDNDGIRSLNTSKVEDAGLRVSSGGKKTVLCKLHYKEWKKETKDDRSLERARYDKF</sequence>
<proteinExistence type="predicted"/>
<dbReference type="AlphaFoldDB" id="A0A382AB73"/>
<gene>
    <name evidence="1" type="ORF">METZ01_LOCUS151662</name>
</gene>
<dbReference type="EMBL" id="UINC01024683">
    <property type="protein sequence ID" value="SVA98808.1"/>
    <property type="molecule type" value="Genomic_DNA"/>
</dbReference>
<accession>A0A382AB73</accession>
<organism evidence="1">
    <name type="scientific">marine metagenome</name>
    <dbReference type="NCBI Taxonomy" id="408172"/>
    <lineage>
        <taxon>unclassified sequences</taxon>
        <taxon>metagenomes</taxon>
        <taxon>ecological metagenomes</taxon>
    </lineage>
</organism>